<proteinExistence type="predicted"/>
<dbReference type="PANTHER" id="PTHR48098">
    <property type="entry name" value="ENTEROCHELIN ESTERASE-RELATED"/>
    <property type="match status" value="1"/>
</dbReference>
<dbReference type="EMBL" id="CP020919">
    <property type="protein sequence ID" value="AWG25655.1"/>
    <property type="molecule type" value="Genomic_DNA"/>
</dbReference>
<accession>A0A2S1LPI2</accession>
<protein>
    <submittedName>
        <fullName evidence="2">Alpha-mannosidase</fullName>
    </submittedName>
</protein>
<dbReference type="Gene3D" id="3.40.50.1820">
    <property type="entry name" value="alpha/beta hydrolase"/>
    <property type="match status" value="1"/>
</dbReference>
<reference evidence="2 3" key="1">
    <citation type="submission" date="2017-04" db="EMBL/GenBank/DDBJ databases">
        <title>Complete genome sequence of Flavobacterium kingsejong AJ004.</title>
        <authorList>
            <person name="Lee P.C."/>
        </authorList>
    </citation>
    <scope>NUCLEOTIDE SEQUENCE [LARGE SCALE GENOMIC DNA]</scope>
    <source>
        <strain evidence="2 3">AJ004</strain>
    </source>
</reference>
<dbReference type="PANTHER" id="PTHR48098:SF6">
    <property type="entry name" value="FERRI-BACILLIBACTIN ESTERASE BESA"/>
    <property type="match status" value="1"/>
</dbReference>
<dbReference type="SUPFAM" id="SSF53474">
    <property type="entry name" value="alpha/beta-Hydrolases"/>
    <property type="match status" value="1"/>
</dbReference>
<dbReference type="InterPro" id="IPR050583">
    <property type="entry name" value="Mycobacterial_A85_antigen"/>
</dbReference>
<dbReference type="Proteomes" id="UP000244677">
    <property type="component" value="Chromosome"/>
</dbReference>
<dbReference type="InterPro" id="IPR000801">
    <property type="entry name" value="Esterase-like"/>
</dbReference>
<evidence type="ECO:0000313" key="3">
    <source>
        <dbReference type="Proteomes" id="UP000244677"/>
    </source>
</evidence>
<evidence type="ECO:0000313" key="2">
    <source>
        <dbReference type="EMBL" id="AWG25655.1"/>
    </source>
</evidence>
<feature type="signal peptide" evidence="1">
    <location>
        <begin position="1"/>
        <end position="19"/>
    </location>
</feature>
<feature type="chain" id="PRO_5015454227" evidence="1">
    <location>
        <begin position="20"/>
        <end position="265"/>
    </location>
</feature>
<dbReference type="Pfam" id="PF00756">
    <property type="entry name" value="Esterase"/>
    <property type="match status" value="1"/>
</dbReference>
<keyword evidence="3" id="KW-1185">Reference proteome</keyword>
<evidence type="ECO:0000256" key="1">
    <source>
        <dbReference type="SAM" id="SignalP"/>
    </source>
</evidence>
<name>A0A2S1LPI2_9FLAO</name>
<dbReference type="AlphaFoldDB" id="A0A2S1LPI2"/>
<dbReference type="InterPro" id="IPR029058">
    <property type="entry name" value="AB_hydrolase_fold"/>
</dbReference>
<dbReference type="KEGG" id="fki:FK004_10740"/>
<organism evidence="2 3">
    <name type="scientific">Flavobacterium kingsejongi</name>
    <dbReference type="NCBI Taxonomy" id="1678728"/>
    <lineage>
        <taxon>Bacteria</taxon>
        <taxon>Pseudomonadati</taxon>
        <taxon>Bacteroidota</taxon>
        <taxon>Flavobacteriia</taxon>
        <taxon>Flavobacteriales</taxon>
        <taxon>Flavobacteriaceae</taxon>
        <taxon>Flavobacterium</taxon>
    </lineage>
</organism>
<gene>
    <name evidence="2" type="ORF">FK004_10740</name>
</gene>
<sequence length="265" mass="30310">MRYAIFWLFYFLLPMGLSAQESTASKNVHTFTLYAPELQTTKTIQLYLPSGYGTSKQKYPVIYMPDGQNLFDTATAFSQEWKIDETLDSLKTKVIVVGIVGDNDQRFYDLSPYPNVKHGDGNGDNYIRFITQTLKPYIDTHYTTKTNPRNTLIIGSSLGGLLAYHAVLQYPDVFGKAGVFSPSFSYSETPYTLTEKAKDIKAKIYFLAGDAESDTMVEDIKKMERLLDRSRCYCLMLTKTKIVKNGQHYEKLWREGFAEALHWLL</sequence>
<keyword evidence="1" id="KW-0732">Signal</keyword>